<dbReference type="InterPro" id="IPR017585">
    <property type="entry name" value="SAF_FlgA"/>
</dbReference>
<dbReference type="PANTHER" id="PTHR36307">
    <property type="entry name" value="FLAGELLA BASAL BODY P-RING FORMATION PROTEIN FLGA"/>
    <property type="match status" value="1"/>
</dbReference>
<evidence type="ECO:0000256" key="2">
    <source>
        <dbReference type="ARBA" id="ARBA00022729"/>
    </source>
</evidence>
<dbReference type="InterPro" id="IPR013974">
    <property type="entry name" value="SAF"/>
</dbReference>
<dbReference type="Proteomes" id="UP000007883">
    <property type="component" value="Chromosome"/>
</dbReference>
<comment type="function">
    <text evidence="4">Involved in the assembly process of the P-ring formation. It may associate with FlgF on the rod constituting a structure essential for the P-ring assembly or may act as a modulator protein for the P-ring assembly.</text>
</comment>
<keyword evidence="4" id="KW-1005">Bacterial flagellum biogenesis</keyword>
<dbReference type="AlphaFoldDB" id="I0HQN2"/>
<evidence type="ECO:0000256" key="4">
    <source>
        <dbReference type="RuleBase" id="RU362063"/>
    </source>
</evidence>
<dbReference type="GO" id="GO:0042597">
    <property type="term" value="C:periplasmic space"/>
    <property type="evidence" value="ECO:0007669"/>
    <property type="project" value="UniProtKB-SubCell"/>
</dbReference>
<comment type="subcellular location">
    <subcellularLocation>
        <location evidence="1 4">Periplasm</location>
    </subcellularLocation>
</comment>
<evidence type="ECO:0000313" key="7">
    <source>
        <dbReference type="Proteomes" id="UP000007883"/>
    </source>
</evidence>
<evidence type="ECO:0000313" key="6">
    <source>
        <dbReference type="EMBL" id="BAL95319.1"/>
    </source>
</evidence>
<sequence length="227" mass="23834">MIGAALAAAAVAAPSGEALVSAAARKLLLEQAERAGWREPQVQAEARAATASRPPACAAPEVRALDTRMPSRMRFELSCPGSDAPGQVFVVRARLSAELPVAALPLASGHVLAADDVVFERREVTPGAELFAEADEAIGRVAQRSLAAGQPLGPRVLVEPLLVRRGDSVQIRARRESVEVVVPGQALDAGRRGQTIRVRNTANGSVIRARVVETGQVEPESMSSSSR</sequence>
<dbReference type="HOGENOM" id="CLU_1109781_0_0_4"/>
<dbReference type="Gene3D" id="2.30.30.760">
    <property type="match status" value="1"/>
</dbReference>
<dbReference type="EMBL" id="AP012320">
    <property type="protein sequence ID" value="BAL95319.1"/>
    <property type="molecule type" value="Genomic_DNA"/>
</dbReference>
<protein>
    <recommendedName>
        <fullName evidence="4">Flagella basal body P-ring formation protein FlgA</fullName>
    </recommendedName>
</protein>
<keyword evidence="3 4" id="KW-0574">Periplasm</keyword>
<proteinExistence type="inferred from homology"/>
<dbReference type="eggNOG" id="COG1261">
    <property type="taxonomic scope" value="Bacteria"/>
</dbReference>
<keyword evidence="2" id="KW-0732">Signal</keyword>
<reference evidence="6 7" key="1">
    <citation type="journal article" date="2012" name="J. Bacteriol.">
        <title>Complete genome sequence of phototrophic betaproteobacterium Rubrivivax gelatinosus IL144.</title>
        <authorList>
            <person name="Nagashima S."/>
            <person name="Kamimura A."/>
            <person name="Shimizu T."/>
            <person name="Nakamura-isaki S."/>
            <person name="Aono E."/>
            <person name="Sakamoto K."/>
            <person name="Ichikawa N."/>
            <person name="Nakazawa H."/>
            <person name="Sekine M."/>
            <person name="Yamazaki S."/>
            <person name="Fujita N."/>
            <person name="Shimada K."/>
            <person name="Hanada S."/>
            <person name="Nagashima K.V.P."/>
        </authorList>
    </citation>
    <scope>NUCLEOTIDE SEQUENCE [LARGE SCALE GENOMIC DNA]</scope>
    <source>
        <strain evidence="7">NBRC 100245 / IL144</strain>
    </source>
</reference>
<dbReference type="Pfam" id="PF13144">
    <property type="entry name" value="ChapFlgA"/>
    <property type="match status" value="1"/>
</dbReference>
<keyword evidence="6" id="KW-0969">Cilium</keyword>
<dbReference type="CDD" id="cd11614">
    <property type="entry name" value="SAF_CpaB_FlgA_like"/>
    <property type="match status" value="1"/>
</dbReference>
<name>I0HQN2_RUBGI</name>
<comment type="similarity">
    <text evidence="4">Belongs to the FlgA family.</text>
</comment>
<evidence type="ECO:0000256" key="3">
    <source>
        <dbReference type="ARBA" id="ARBA00022764"/>
    </source>
</evidence>
<evidence type="ECO:0000259" key="5">
    <source>
        <dbReference type="SMART" id="SM00858"/>
    </source>
</evidence>
<dbReference type="NCBIfam" id="TIGR03170">
    <property type="entry name" value="flgA_cterm"/>
    <property type="match status" value="1"/>
</dbReference>
<dbReference type="STRING" id="983917.RGE_19780"/>
<dbReference type="KEGG" id="rge:RGE_19780"/>
<dbReference type="InterPro" id="IPR039246">
    <property type="entry name" value="Flagellar_FlgA"/>
</dbReference>
<keyword evidence="6" id="KW-0966">Cell projection</keyword>
<dbReference type="SMART" id="SM00858">
    <property type="entry name" value="SAF"/>
    <property type="match status" value="1"/>
</dbReference>
<dbReference type="Gene3D" id="3.90.1210.10">
    <property type="entry name" value="Antifreeze-like/N-acetylneuraminic acid synthase C-terminal domain"/>
    <property type="match status" value="1"/>
</dbReference>
<accession>I0HQN2</accession>
<keyword evidence="7" id="KW-1185">Reference proteome</keyword>
<dbReference type="GO" id="GO:0044780">
    <property type="term" value="P:bacterial-type flagellum assembly"/>
    <property type="evidence" value="ECO:0007669"/>
    <property type="project" value="InterPro"/>
</dbReference>
<dbReference type="PANTHER" id="PTHR36307:SF1">
    <property type="entry name" value="FLAGELLA BASAL BODY P-RING FORMATION PROTEIN FLGA"/>
    <property type="match status" value="1"/>
</dbReference>
<dbReference type="PATRIC" id="fig|983917.3.peg.1909"/>
<organism evidence="6 7">
    <name type="scientific">Rubrivivax gelatinosus (strain NBRC 100245 / IL144)</name>
    <dbReference type="NCBI Taxonomy" id="983917"/>
    <lineage>
        <taxon>Bacteria</taxon>
        <taxon>Pseudomonadati</taxon>
        <taxon>Pseudomonadota</taxon>
        <taxon>Betaproteobacteria</taxon>
        <taxon>Burkholderiales</taxon>
        <taxon>Sphaerotilaceae</taxon>
        <taxon>Rubrivivax</taxon>
    </lineage>
</organism>
<gene>
    <name evidence="6" type="primary">lfgA</name>
    <name evidence="6" type="ordered locus">RGE_19780</name>
</gene>
<keyword evidence="6" id="KW-0282">Flagellum</keyword>
<feature type="domain" description="SAF" evidence="5">
    <location>
        <begin position="97"/>
        <end position="158"/>
    </location>
</feature>
<evidence type="ECO:0000256" key="1">
    <source>
        <dbReference type="ARBA" id="ARBA00004418"/>
    </source>
</evidence>